<evidence type="ECO:0000313" key="1">
    <source>
        <dbReference type="EMBL" id="DAA04059.1"/>
    </source>
</evidence>
<accession>Q6IK13</accession>
<protein>
    <submittedName>
        <fullName evidence="1">HDC13754</fullName>
    </submittedName>
</protein>
<name>Q6IK13_DROME</name>
<reference evidence="1" key="1">
    <citation type="journal article" date="2003" name="Genome Biol.">
        <title>An integrated gene annotation and transcriptional profiling approach towards the full gene content of the Drosophila genome.</title>
        <authorList>
            <person name="Hild M."/>
            <person name="Beckmann B."/>
            <person name="Haas S.A."/>
            <person name="Koch B."/>
            <person name="Solovyev V."/>
            <person name="Busold C."/>
            <person name="Fellenberg K."/>
            <person name="Boutros M."/>
            <person name="Vingron M."/>
            <person name="Sauer F."/>
            <person name="Hoheisel J.D."/>
            <person name="Paro R."/>
        </authorList>
    </citation>
    <scope>NUCLEOTIDE SEQUENCE</scope>
</reference>
<sequence length="73" mass="8136">MRQEGFRLNRIVKISLGPLSRPDMSFHWPPPPPPIFGTGSVFSSVDQGILGDFRISTTSSSVQGTWHIQRLTL</sequence>
<dbReference type="EMBL" id="BK002553">
    <property type="protein sequence ID" value="DAA04059.1"/>
    <property type="molecule type" value="Genomic_DNA"/>
</dbReference>
<gene>
    <name evidence="1" type="ORF">HDC13754</name>
</gene>
<proteinExistence type="predicted"/>
<dbReference type="AlphaFoldDB" id="Q6IK13"/>
<organism evidence="1">
    <name type="scientific">Drosophila melanogaster</name>
    <name type="common">Fruit fly</name>
    <dbReference type="NCBI Taxonomy" id="7227"/>
    <lineage>
        <taxon>Eukaryota</taxon>
        <taxon>Metazoa</taxon>
        <taxon>Ecdysozoa</taxon>
        <taxon>Arthropoda</taxon>
        <taxon>Hexapoda</taxon>
        <taxon>Insecta</taxon>
        <taxon>Pterygota</taxon>
        <taxon>Neoptera</taxon>
        <taxon>Endopterygota</taxon>
        <taxon>Diptera</taxon>
        <taxon>Brachycera</taxon>
        <taxon>Muscomorpha</taxon>
        <taxon>Ephydroidea</taxon>
        <taxon>Drosophilidae</taxon>
        <taxon>Drosophila</taxon>
        <taxon>Sophophora</taxon>
    </lineage>
</organism>